<dbReference type="SMART" id="SM00921">
    <property type="entry name" value="MHC_II_beta"/>
    <property type="match status" value="1"/>
</dbReference>
<evidence type="ECO:0000259" key="15">
    <source>
        <dbReference type="PROSITE" id="PS50835"/>
    </source>
</evidence>
<dbReference type="EMBL" id="ABDC03007288">
    <property type="status" value="NOT_ANNOTATED_CDS"/>
    <property type="molecule type" value="Genomic_DNA"/>
</dbReference>
<evidence type="ECO:0000256" key="14">
    <source>
        <dbReference type="SAM" id="SignalP"/>
    </source>
</evidence>
<keyword evidence="17" id="KW-1185">Reference proteome</keyword>
<feature type="chain" id="PRO_5034612406" evidence="14">
    <location>
        <begin position="31"/>
        <end position="287"/>
    </location>
</feature>
<dbReference type="SUPFAM" id="SSF54452">
    <property type="entry name" value="MHC antigen-recognition domain"/>
    <property type="match status" value="1"/>
</dbReference>
<dbReference type="InterPro" id="IPR013783">
    <property type="entry name" value="Ig-like_fold"/>
</dbReference>
<dbReference type="GO" id="GO:0005765">
    <property type="term" value="C:lysosomal membrane"/>
    <property type="evidence" value="ECO:0007669"/>
    <property type="project" value="UniProtKB-SubCell"/>
</dbReference>
<dbReference type="GeneTree" id="ENSGT00940000162390"/>
<keyword evidence="3 13" id="KW-0812">Transmembrane</keyword>
<keyword evidence="11" id="KW-0491">MHC II</keyword>
<reference evidence="16" key="3">
    <citation type="submission" date="2025-09" db="UniProtKB">
        <authorList>
            <consortium name="Ensembl"/>
        </authorList>
    </citation>
    <scope>IDENTIFICATION</scope>
</reference>
<evidence type="ECO:0000256" key="7">
    <source>
        <dbReference type="ARBA" id="ARBA00022989"/>
    </source>
</evidence>
<organism evidence="16 17">
    <name type="scientific">Microcebus murinus</name>
    <name type="common">Gray mouse lemur</name>
    <name type="synonym">Lemur murinus</name>
    <dbReference type="NCBI Taxonomy" id="30608"/>
    <lineage>
        <taxon>Eukaryota</taxon>
        <taxon>Metazoa</taxon>
        <taxon>Chordata</taxon>
        <taxon>Craniata</taxon>
        <taxon>Vertebrata</taxon>
        <taxon>Euteleostomi</taxon>
        <taxon>Mammalia</taxon>
        <taxon>Eutheria</taxon>
        <taxon>Euarchontoglires</taxon>
        <taxon>Primates</taxon>
        <taxon>Strepsirrhini</taxon>
        <taxon>Lemuriformes</taxon>
        <taxon>Cheirogaleidae</taxon>
        <taxon>Microcebus</taxon>
    </lineage>
</organism>
<evidence type="ECO:0000256" key="3">
    <source>
        <dbReference type="ARBA" id="ARBA00022692"/>
    </source>
</evidence>
<evidence type="ECO:0000256" key="11">
    <source>
        <dbReference type="ARBA" id="ARBA00023182"/>
    </source>
</evidence>
<feature type="domain" description="Ig-like" evidence="15">
    <location>
        <begin position="153"/>
        <end position="241"/>
    </location>
</feature>
<dbReference type="SUPFAM" id="SSF48726">
    <property type="entry name" value="Immunoglobulin"/>
    <property type="match status" value="1"/>
</dbReference>
<dbReference type="FunFam" id="3.10.320.10:FF:000001">
    <property type="entry name" value="HLA class II histocompatibility antigen, DRB1-1 beta chain"/>
    <property type="match status" value="1"/>
</dbReference>
<dbReference type="InterPro" id="IPR036179">
    <property type="entry name" value="Ig-like_dom_sf"/>
</dbReference>
<dbReference type="Gene3D" id="2.60.40.10">
    <property type="entry name" value="Immunoglobulins"/>
    <property type="match status" value="1"/>
</dbReference>
<evidence type="ECO:0000256" key="9">
    <source>
        <dbReference type="ARBA" id="ARBA00023136"/>
    </source>
</evidence>
<evidence type="ECO:0000313" key="16">
    <source>
        <dbReference type="Ensembl" id="ENSMICP00000031695.1"/>
    </source>
</evidence>
<keyword evidence="8" id="KW-1064">Adaptive immunity</keyword>
<evidence type="ECO:0000256" key="4">
    <source>
        <dbReference type="ARBA" id="ARBA00022729"/>
    </source>
</evidence>
<keyword evidence="6" id="KW-0391">Immunity</keyword>
<dbReference type="InterPro" id="IPR003006">
    <property type="entry name" value="Ig/MHC_CS"/>
</dbReference>
<name>A0A8C5VWE8_MICMU</name>
<dbReference type="GO" id="GO:0019886">
    <property type="term" value="P:antigen processing and presentation of exogenous peptide antigen via MHC class II"/>
    <property type="evidence" value="ECO:0007669"/>
    <property type="project" value="Ensembl"/>
</dbReference>
<sequence length="287" mass="31099">MVLQVPEGPCAAALPALLVALLSAAAQGRASPGASGSDYSLLGCPALSDDTESALSRSPSALKNYALQARQECHARPGTPRFVERYVYNREEYVRFDSDVGLFQAVTELGRRSAESWNRQKDLVEGKRAVAGTACRHNYEAVAPIVAQRRVQPKVNVSPSKKGPLQHHNLLVCHVTDFYPGNIQVQLFLNGQEETAGVVSTNVIRNGDWTFQILVMLEMAPQQGDVYTCQVEHPSLDSPVTVEWKAQSDSARSKMVAGAGGLVLGLITFAVGLSMHRRSRKVQQGSS</sequence>
<keyword evidence="4 14" id="KW-0732">Signal</keyword>
<feature type="signal peptide" evidence="14">
    <location>
        <begin position="1"/>
        <end position="30"/>
    </location>
</feature>
<evidence type="ECO:0000256" key="5">
    <source>
        <dbReference type="ARBA" id="ARBA00022753"/>
    </source>
</evidence>
<dbReference type="Proteomes" id="UP000694394">
    <property type="component" value="Chromosome 6"/>
</dbReference>
<reference evidence="16" key="1">
    <citation type="submission" date="2016-12" db="EMBL/GenBank/DDBJ databases">
        <title>Mouse lemur reference genome and diversity panel.</title>
        <authorList>
            <person name="Harris R."/>
            <person name="Larsen P."/>
            <person name="Liu Y."/>
            <person name="Hughes D.S."/>
            <person name="Murali S."/>
            <person name="Raveendran M."/>
            <person name="Korchina V."/>
            <person name="Wang M."/>
            <person name="Jhangiani S."/>
            <person name="Bandaranaike D."/>
            <person name="Bellair M."/>
            <person name="Blankenburg K."/>
            <person name="Chao H."/>
            <person name="Dahdouli M."/>
            <person name="Dinh H."/>
            <person name="Doddapaneni H."/>
            <person name="English A."/>
            <person name="Firestine M."/>
            <person name="Gnanaolivu R."/>
            <person name="Gross S."/>
            <person name="Hernandez B."/>
            <person name="Javaid M."/>
            <person name="Jayaseelan J."/>
            <person name="Jones J."/>
            <person name="Khan Z."/>
            <person name="Kovar C."/>
            <person name="Kurapati P."/>
            <person name="Le B."/>
            <person name="Lee S."/>
            <person name="Li M."/>
            <person name="Mathew T."/>
            <person name="Narasimhan A."/>
            <person name="Ngo D."/>
            <person name="Nguyen L."/>
            <person name="Okwuonu G."/>
            <person name="Ongeri F."/>
            <person name="Osuji N."/>
            <person name="Pu L.-L."/>
            <person name="Puazo M."/>
            <person name="Quiroz J."/>
            <person name="Raj R."/>
            <person name="Rajbhandari K."/>
            <person name="Reid J.G."/>
            <person name="Santibanez J."/>
            <person name="Sexton D."/>
            <person name="Skinner E."/>
            <person name="Vee V."/>
            <person name="Weissenberger G."/>
            <person name="Wu Y."/>
            <person name="Xin Y."/>
            <person name="Han Y."/>
            <person name="Campbell C."/>
            <person name="Brown A."/>
            <person name="Sullivan B."/>
            <person name="Shelton J."/>
            <person name="Brown S."/>
            <person name="Dudchenko O."/>
            <person name="Machol I."/>
            <person name="Durand N."/>
            <person name="Shamim M."/>
            <person name="Lieberman A."/>
            <person name="Muzny D.M."/>
            <person name="Richards S."/>
            <person name="Yoder A."/>
            <person name="Worley K.C."/>
            <person name="Rogers J."/>
            <person name="Gibbs R.A."/>
        </authorList>
    </citation>
    <scope>NUCLEOTIDE SEQUENCE [LARGE SCALE GENOMIC DNA]</scope>
</reference>
<dbReference type="GO" id="GO:0002250">
    <property type="term" value="P:adaptive immune response"/>
    <property type="evidence" value="ECO:0007669"/>
    <property type="project" value="UniProtKB-KW"/>
</dbReference>
<dbReference type="PROSITE" id="PS00290">
    <property type="entry name" value="IG_MHC"/>
    <property type="match status" value="1"/>
</dbReference>
<keyword evidence="9 13" id="KW-0472">Membrane</keyword>
<keyword evidence="7 13" id="KW-1133">Transmembrane helix</keyword>
<dbReference type="InterPro" id="IPR014745">
    <property type="entry name" value="MHC_II_a/b_N"/>
</dbReference>
<dbReference type="PROSITE" id="PS50835">
    <property type="entry name" value="IG_LIKE"/>
    <property type="match status" value="1"/>
</dbReference>
<evidence type="ECO:0000256" key="2">
    <source>
        <dbReference type="ARBA" id="ARBA00004530"/>
    </source>
</evidence>
<dbReference type="EMBL" id="ABDC03007289">
    <property type="status" value="NOT_ANNOTATED_CDS"/>
    <property type="molecule type" value="Genomic_DNA"/>
</dbReference>
<comment type="subcellular location">
    <subcellularLocation>
        <location evidence="2">Endosome membrane</location>
        <topology evidence="2">Single-pass type I membrane protein</topology>
    </subcellularLocation>
    <subcellularLocation>
        <location evidence="1">Lysosome membrane</location>
        <topology evidence="1">Single-pass type I membrane protein</topology>
    </subcellularLocation>
</comment>
<dbReference type="Pfam" id="PF07654">
    <property type="entry name" value="C1-set"/>
    <property type="match status" value="1"/>
</dbReference>
<dbReference type="GO" id="GO:0042613">
    <property type="term" value="C:MHC class II protein complex"/>
    <property type="evidence" value="ECO:0007669"/>
    <property type="project" value="UniProtKB-KW"/>
</dbReference>
<dbReference type="EMBL" id="ABDC03007290">
    <property type="status" value="NOT_ANNOTATED_CDS"/>
    <property type="molecule type" value="Genomic_DNA"/>
</dbReference>
<dbReference type="CDD" id="cd21003">
    <property type="entry name" value="IgC1_MHC_II_beta_HLA-DP"/>
    <property type="match status" value="1"/>
</dbReference>
<dbReference type="InterPro" id="IPR007110">
    <property type="entry name" value="Ig-like_dom"/>
</dbReference>
<dbReference type="GO" id="GO:0032729">
    <property type="term" value="P:positive regulation of type II interferon production"/>
    <property type="evidence" value="ECO:0007669"/>
    <property type="project" value="Ensembl"/>
</dbReference>
<evidence type="ECO:0000256" key="13">
    <source>
        <dbReference type="SAM" id="Phobius"/>
    </source>
</evidence>
<dbReference type="SMART" id="SM00407">
    <property type="entry name" value="IGc1"/>
    <property type="match status" value="1"/>
</dbReference>
<dbReference type="InterPro" id="IPR050160">
    <property type="entry name" value="MHC/Immunoglobulin"/>
</dbReference>
<dbReference type="Pfam" id="PF00969">
    <property type="entry name" value="MHC_II_beta"/>
    <property type="match status" value="1"/>
</dbReference>
<dbReference type="InterPro" id="IPR000353">
    <property type="entry name" value="MHC_II_b_N"/>
</dbReference>
<dbReference type="PANTHER" id="PTHR19944">
    <property type="entry name" value="MHC CLASS II-RELATED"/>
    <property type="match status" value="1"/>
</dbReference>
<evidence type="ECO:0000256" key="10">
    <source>
        <dbReference type="ARBA" id="ARBA00023180"/>
    </source>
</evidence>
<dbReference type="GO" id="GO:0042605">
    <property type="term" value="F:peptide antigen binding"/>
    <property type="evidence" value="ECO:0007669"/>
    <property type="project" value="Ensembl"/>
</dbReference>
<keyword evidence="12" id="KW-0458">Lysosome</keyword>
<dbReference type="InterPro" id="IPR003597">
    <property type="entry name" value="Ig_C1-set"/>
</dbReference>
<accession>A0A8C5VWE8</accession>
<dbReference type="GO" id="GO:0009986">
    <property type="term" value="C:cell surface"/>
    <property type="evidence" value="ECO:0007669"/>
    <property type="project" value="Ensembl"/>
</dbReference>
<proteinExistence type="predicted"/>
<protein>
    <submittedName>
        <fullName evidence="16">Major histocompatibility complex, class II, DP beta 1</fullName>
    </submittedName>
</protein>
<evidence type="ECO:0000256" key="1">
    <source>
        <dbReference type="ARBA" id="ARBA00004352"/>
    </source>
</evidence>
<evidence type="ECO:0000256" key="12">
    <source>
        <dbReference type="ARBA" id="ARBA00023228"/>
    </source>
</evidence>
<dbReference type="FunFam" id="2.60.40.10:FF:000116">
    <property type="entry name" value="HLA class II histocompatibility antigen, DRB1-1 beta chain"/>
    <property type="match status" value="1"/>
</dbReference>
<feature type="transmembrane region" description="Helical" evidence="13">
    <location>
        <begin position="255"/>
        <end position="273"/>
    </location>
</feature>
<keyword evidence="10" id="KW-0325">Glycoprotein</keyword>
<dbReference type="InterPro" id="IPR011162">
    <property type="entry name" value="MHC_I/II-like_Ag-recog"/>
</dbReference>
<dbReference type="Gene3D" id="3.10.320.10">
    <property type="entry name" value="Class II Histocompatibility Antigen, M Beta Chain, Chain B, domain 1"/>
    <property type="match status" value="1"/>
</dbReference>
<dbReference type="Ensembl" id="ENSMICT00000034780.2">
    <property type="protein sequence ID" value="ENSMICP00000031695.1"/>
    <property type="gene ID" value="ENSMICG00000030867.2"/>
</dbReference>
<dbReference type="PANTHER" id="PTHR19944:SF46">
    <property type="entry name" value="HLA CLASS II HISTOCOMPATIBILITY ANTIGEN, DP BETA 1 CHAIN"/>
    <property type="match status" value="1"/>
</dbReference>
<dbReference type="GO" id="GO:0010008">
    <property type="term" value="C:endosome membrane"/>
    <property type="evidence" value="ECO:0007669"/>
    <property type="project" value="UniProtKB-SubCell"/>
</dbReference>
<gene>
    <name evidence="16" type="primary">HLA-DPB1</name>
    <name evidence="16" type="synonym">LOC105886005</name>
</gene>
<dbReference type="AlphaFoldDB" id="A0A8C5VWE8"/>
<evidence type="ECO:0000256" key="8">
    <source>
        <dbReference type="ARBA" id="ARBA00023130"/>
    </source>
</evidence>
<evidence type="ECO:0000313" key="17">
    <source>
        <dbReference type="Proteomes" id="UP000694394"/>
    </source>
</evidence>
<keyword evidence="5" id="KW-0967">Endosome</keyword>
<dbReference type="GO" id="GO:0042102">
    <property type="term" value="P:positive regulation of T cell proliferation"/>
    <property type="evidence" value="ECO:0007669"/>
    <property type="project" value="Ensembl"/>
</dbReference>
<dbReference type="GO" id="GO:0050852">
    <property type="term" value="P:T cell receptor signaling pathway"/>
    <property type="evidence" value="ECO:0007669"/>
    <property type="project" value="Ensembl"/>
</dbReference>
<evidence type="ECO:0000256" key="6">
    <source>
        <dbReference type="ARBA" id="ARBA00022859"/>
    </source>
</evidence>
<reference evidence="16" key="2">
    <citation type="submission" date="2025-08" db="UniProtKB">
        <authorList>
            <consortium name="Ensembl"/>
        </authorList>
    </citation>
    <scope>IDENTIFICATION</scope>
</reference>